<keyword evidence="4" id="KW-1185">Reference proteome</keyword>
<evidence type="ECO:0000313" key="3">
    <source>
        <dbReference type="EMBL" id="WGS64768.1"/>
    </source>
</evidence>
<feature type="domain" description="NOA1/YqeH-like C-terminal" evidence="2">
    <location>
        <begin position="274"/>
        <end position="363"/>
    </location>
</feature>
<evidence type="ECO:0000313" key="4">
    <source>
        <dbReference type="Proteomes" id="UP001232493"/>
    </source>
</evidence>
<evidence type="ECO:0000259" key="2">
    <source>
        <dbReference type="Pfam" id="PF21516"/>
    </source>
</evidence>
<dbReference type="InterPro" id="IPR027417">
    <property type="entry name" value="P-loop_NTPase"/>
</dbReference>
<dbReference type="CDD" id="cd01855">
    <property type="entry name" value="YqeH"/>
    <property type="match status" value="1"/>
</dbReference>
<dbReference type="InterPro" id="IPR048422">
    <property type="entry name" value="NOA1/YqeH-like_C"/>
</dbReference>
<proteinExistence type="predicted"/>
<feature type="domain" description="G" evidence="1">
    <location>
        <begin position="163"/>
        <end position="218"/>
    </location>
</feature>
<dbReference type="InterPro" id="IPR019988">
    <property type="entry name" value="GTP-bd_ribosome_bgen_YqeH"/>
</dbReference>
<reference evidence="3 4" key="1">
    <citation type="submission" date="2021-02" db="EMBL/GenBank/DDBJ databases">
        <title>Characterization of Marinitoga sp. nov. str. BP5-C20A.</title>
        <authorList>
            <person name="Erauso G."/>
            <person name="Postec A."/>
        </authorList>
    </citation>
    <scope>NUCLEOTIDE SEQUENCE [LARGE SCALE GENOMIC DNA]</scope>
    <source>
        <strain evidence="3 4">BP5-C20A</strain>
    </source>
</reference>
<dbReference type="PANTHER" id="PTHR46434">
    <property type="entry name" value="GENETIC INTERACTOR OF PROHIBITINS 3, MITOCHONDRIAL"/>
    <property type="match status" value="1"/>
</dbReference>
<dbReference type="EMBL" id="CP069362">
    <property type="protein sequence ID" value="WGS64768.1"/>
    <property type="molecule type" value="Genomic_DNA"/>
</dbReference>
<dbReference type="PANTHER" id="PTHR46434:SF1">
    <property type="entry name" value="GENETIC INTERACTOR OF PROHIBITINS 3, MITOCHONDRIAL"/>
    <property type="match status" value="1"/>
</dbReference>
<accession>A0ABY8PQ51</accession>
<dbReference type="RefSeq" id="WP_280998653.1">
    <property type="nucleotide sequence ID" value="NZ_CP069362.1"/>
</dbReference>
<dbReference type="Pfam" id="PF21516">
    <property type="entry name" value="YqeH-like_C"/>
    <property type="match status" value="1"/>
</dbReference>
<dbReference type="NCBIfam" id="TIGR03597">
    <property type="entry name" value="GTPase_YqeH"/>
    <property type="match status" value="1"/>
</dbReference>
<organism evidence="3 4">
    <name type="scientific">Marinitoga aeolica</name>
    <dbReference type="NCBI Taxonomy" id="2809031"/>
    <lineage>
        <taxon>Bacteria</taxon>
        <taxon>Thermotogati</taxon>
        <taxon>Thermotogota</taxon>
        <taxon>Thermotogae</taxon>
        <taxon>Petrotogales</taxon>
        <taxon>Petrotogaceae</taxon>
        <taxon>Marinitoga</taxon>
    </lineage>
</organism>
<gene>
    <name evidence="3" type="primary">yqeH</name>
    <name evidence="3" type="ORF">JRV97_10470</name>
</gene>
<sequence>MKCHGCGVEIQTKNPDDLGFLPEHIFEKFIGREDEALCQRCFKLKHYGELIPIPINKNFYNQLKSIIHEFKTVLWVIDIIDFEGTFDKDILELVKNKELFLIINKVDLLPKSVSFSELKNWVYNRVKNELDIKKDNIRLISAKKNFGINRMVKILKEKRIEKAIVIGTTNVGKSSLLNNITNVKITTSSFPGTTLGIVKRKILDSDIELYDTPGIETKKRFTDFFDIYTQVEMIPKKTISRKTFKPDVGKVIFVSSLFRFKILSLAKDSLKPIFLIFAPEKIAFHQTKEERVNDLLKNHIGDILFPPYEKEYPLNIEYEKEIISIDEGDELAMPGLGWISVRRGPLNIEVVKPKNIELVIRKPLITPKRGNII</sequence>
<evidence type="ECO:0000259" key="1">
    <source>
        <dbReference type="Pfam" id="PF01926"/>
    </source>
</evidence>
<name>A0ABY8PQ51_9BACT</name>
<dbReference type="InterPro" id="IPR050896">
    <property type="entry name" value="Mito_lipid_metab_GTPase"/>
</dbReference>
<dbReference type="Gene3D" id="3.40.50.300">
    <property type="entry name" value="P-loop containing nucleotide triphosphate hydrolases"/>
    <property type="match status" value="1"/>
</dbReference>
<dbReference type="SUPFAM" id="SSF52540">
    <property type="entry name" value="P-loop containing nucleoside triphosphate hydrolases"/>
    <property type="match status" value="1"/>
</dbReference>
<dbReference type="Pfam" id="PF01926">
    <property type="entry name" value="MMR_HSR1"/>
    <property type="match status" value="1"/>
</dbReference>
<dbReference type="InterPro" id="IPR006073">
    <property type="entry name" value="GTP-bd"/>
</dbReference>
<dbReference type="Proteomes" id="UP001232493">
    <property type="component" value="Chromosome"/>
</dbReference>
<protein>
    <submittedName>
        <fullName evidence="3">Ribosome biogenesis GTPase YqeH</fullName>
    </submittedName>
</protein>